<reference evidence="7" key="2">
    <citation type="journal article" date="2021" name="PeerJ">
        <title>Extensive microbial diversity within the chicken gut microbiome revealed by metagenomics and culture.</title>
        <authorList>
            <person name="Gilroy R."/>
            <person name="Ravi A."/>
            <person name="Getino M."/>
            <person name="Pursley I."/>
            <person name="Horton D.L."/>
            <person name="Alikhan N.F."/>
            <person name="Baker D."/>
            <person name="Gharbi K."/>
            <person name="Hall N."/>
            <person name="Watson M."/>
            <person name="Adriaenssens E.M."/>
            <person name="Foster-Nyarko E."/>
            <person name="Jarju S."/>
            <person name="Secka A."/>
            <person name="Antonio M."/>
            <person name="Oren A."/>
            <person name="Chaudhuri R.R."/>
            <person name="La Ragione R."/>
            <person name="Hildebrand F."/>
            <person name="Pallen M.J."/>
        </authorList>
    </citation>
    <scope>NUCLEOTIDE SEQUENCE</scope>
    <source>
        <strain evidence="7">USAMLcec12-2067</strain>
    </source>
</reference>
<dbReference type="AlphaFoldDB" id="A0A2K2U8E5"/>
<dbReference type="Pfam" id="PF00890">
    <property type="entry name" value="FAD_binding_2"/>
    <property type="match status" value="1"/>
</dbReference>
<organism evidence="8 9">
    <name type="scientific">Rubneribacter badeniensis</name>
    <dbReference type="NCBI Taxonomy" id="2070688"/>
    <lineage>
        <taxon>Bacteria</taxon>
        <taxon>Bacillati</taxon>
        <taxon>Actinomycetota</taxon>
        <taxon>Coriobacteriia</taxon>
        <taxon>Eggerthellales</taxon>
        <taxon>Eggerthellaceae</taxon>
        <taxon>Rubneribacter</taxon>
    </lineage>
</organism>
<keyword evidence="9" id="KW-1185">Reference proteome</keyword>
<reference evidence="8 9" key="1">
    <citation type="journal article" date="2018" name="Int. J. Syst. Evol. Microbiol.">
        <title>Rubneribacter badeniensis gen. nov., sp. nov. and Enteroscipio rubneri gen. nov., sp. nov., new members of the Eggerthellaceae isolated from human faeces.</title>
        <authorList>
            <person name="Danylec N."/>
            <person name="Gobl A."/>
            <person name="Stoll D.A."/>
            <person name="Hetzer B."/>
            <person name="Kulling S.E."/>
            <person name="Huch M."/>
        </authorList>
    </citation>
    <scope>NUCLEOTIDE SEQUENCE [LARGE SCALE GENOMIC DNA]</scope>
    <source>
        <strain evidence="8 9">ResAG-85</strain>
    </source>
</reference>
<keyword evidence="2 5" id="KW-0285">Flavoprotein</keyword>
<gene>
    <name evidence="8" type="ORF">C2L80_00245</name>
    <name evidence="7" type="ORF">K8V16_06100</name>
</gene>
<dbReference type="EC" id="1.3.1.6" evidence="8"/>
<dbReference type="SUPFAM" id="SSF56425">
    <property type="entry name" value="Succinate dehydrogenase/fumarate reductase flavoprotein, catalytic domain"/>
    <property type="match status" value="1"/>
</dbReference>
<dbReference type="InterPro" id="IPR027477">
    <property type="entry name" value="Succ_DH/fumarate_Rdtase_cat_sf"/>
</dbReference>
<dbReference type="RefSeq" id="WP_087194644.1">
    <property type="nucleotide sequence ID" value="NZ_PPEL01000001.1"/>
</dbReference>
<dbReference type="InterPro" id="IPR006311">
    <property type="entry name" value="TAT_signal"/>
</dbReference>
<dbReference type="Proteomes" id="UP000236488">
    <property type="component" value="Unassembled WGS sequence"/>
</dbReference>
<dbReference type="InterPro" id="IPR050315">
    <property type="entry name" value="FAD-oxidoreductase_2"/>
</dbReference>
<evidence type="ECO:0000256" key="2">
    <source>
        <dbReference type="ARBA" id="ARBA00022630"/>
    </source>
</evidence>
<name>A0A2K2U8E5_9ACTN</name>
<dbReference type="GO" id="GO:0010181">
    <property type="term" value="F:FMN binding"/>
    <property type="evidence" value="ECO:0007669"/>
    <property type="project" value="InterPro"/>
</dbReference>
<protein>
    <submittedName>
        <fullName evidence="8">Flavocytochrome c</fullName>
        <ecNumber evidence="8">1.3.1.6</ecNumber>
    </submittedName>
</protein>
<keyword evidence="3 5" id="KW-0274">FAD</keyword>
<dbReference type="PROSITE" id="PS51318">
    <property type="entry name" value="TAT"/>
    <property type="match status" value="1"/>
</dbReference>
<evidence type="ECO:0000256" key="1">
    <source>
        <dbReference type="ARBA" id="ARBA00001974"/>
    </source>
</evidence>
<dbReference type="GO" id="GO:0016156">
    <property type="term" value="F:fumarate reductase (NADH) activity"/>
    <property type="evidence" value="ECO:0007669"/>
    <property type="project" value="UniProtKB-EC"/>
</dbReference>
<dbReference type="NCBIfam" id="TIGR01813">
    <property type="entry name" value="flavo_cyto_c"/>
    <property type="match status" value="1"/>
</dbReference>
<reference evidence="7" key="3">
    <citation type="submission" date="2021-09" db="EMBL/GenBank/DDBJ databases">
        <authorList>
            <person name="Gilroy R."/>
        </authorList>
    </citation>
    <scope>NUCLEOTIDE SEQUENCE</scope>
    <source>
        <strain evidence="7">USAMLcec12-2067</strain>
    </source>
</reference>
<evidence type="ECO:0000313" key="8">
    <source>
        <dbReference type="EMBL" id="PNV66591.1"/>
    </source>
</evidence>
<dbReference type="GO" id="GO:0033765">
    <property type="term" value="F:steroid dehydrogenase activity, acting on the CH-CH group of donors"/>
    <property type="evidence" value="ECO:0007669"/>
    <property type="project" value="UniProtKB-ARBA"/>
</dbReference>
<dbReference type="Gene3D" id="3.90.700.10">
    <property type="entry name" value="Succinate dehydrogenase/fumarate reductase flavoprotein, catalytic domain"/>
    <property type="match status" value="1"/>
</dbReference>
<dbReference type="InterPro" id="IPR010960">
    <property type="entry name" value="Flavocytochrome_c"/>
</dbReference>
<feature type="domain" description="FAD-dependent oxidoreductase 2 FAD-binding" evidence="6">
    <location>
        <begin position="63"/>
        <end position="485"/>
    </location>
</feature>
<keyword evidence="4 5" id="KW-0560">Oxidoreductase</keyword>
<evidence type="ECO:0000256" key="5">
    <source>
        <dbReference type="RuleBase" id="RU366062"/>
    </source>
</evidence>
<dbReference type="PRINTS" id="PR00368">
    <property type="entry name" value="FADPNR"/>
</dbReference>
<dbReference type="Gene3D" id="3.50.50.60">
    <property type="entry name" value="FAD/NAD(P)-binding domain"/>
    <property type="match status" value="1"/>
</dbReference>
<proteinExistence type="inferred from homology"/>
<dbReference type="PANTHER" id="PTHR43400:SF7">
    <property type="entry name" value="FAD-DEPENDENT OXIDOREDUCTASE 2 FAD BINDING DOMAIN-CONTAINING PROTEIN"/>
    <property type="match status" value="1"/>
</dbReference>
<dbReference type="EMBL" id="DYZL01000125">
    <property type="protein sequence ID" value="HJH43352.1"/>
    <property type="molecule type" value="Genomic_DNA"/>
</dbReference>
<sequence length="508" mass="53280">MRQEQEQVLKGAESHPHRPIDRRTLLAGALGASALAALGLGGLTGCAPRAADASEVHSGGTFDIVIVGAGGAGMTAALGASDAGARVMVLEKMFVPGGNTCFAEGGMNACCTQPQSDEGIEDSVELFVEDTLTGGHNLGNPDLVTYMCEHSNEALERLAERGMPLTKLSTSGGASVPRIHRPEDGSAVGKYLVKHLCARCQEQGIEIATRTSAKEIIMEEGKVAGVRALDDRNGHVTEYRAPVVIVASGGFGANHEMLAQYRPELLNAVTTNQPGAQGEGILIAQAVGADVVDIEQIQVHPTVEQSTSILLSEGIRGDGAVLVNSEGNRFTDELLTRDVVSAAEWEQPGGWAYAVFDRKVYDENKSIKEKFEKKGLALSADTLEGLAAQMETVPESFLATMEAYNGAISSGADDPLGRWKSRYPIDEPPFYAVKVAPGIHHTMGGVRIDTEAKVLDTAGNAIPGLFAAGEVTGGIHGGNRLGGNAICDINVFGHRAAESAVAYLGISR</sequence>
<comment type="cofactor">
    <cofactor evidence="1">
        <name>FAD</name>
        <dbReference type="ChEBI" id="CHEBI:57692"/>
    </cofactor>
</comment>
<evidence type="ECO:0000256" key="3">
    <source>
        <dbReference type="ARBA" id="ARBA00022827"/>
    </source>
</evidence>
<comment type="similarity">
    <text evidence="5">Belongs to the FAD-dependent oxidoreductase 2 family. FRD/SDH subfamily.</text>
</comment>
<dbReference type="EMBL" id="PPEL01000001">
    <property type="protein sequence ID" value="PNV66591.1"/>
    <property type="molecule type" value="Genomic_DNA"/>
</dbReference>
<dbReference type="SUPFAM" id="SSF51905">
    <property type="entry name" value="FAD/NAD(P)-binding domain"/>
    <property type="match status" value="1"/>
</dbReference>
<evidence type="ECO:0000259" key="6">
    <source>
        <dbReference type="Pfam" id="PF00890"/>
    </source>
</evidence>
<evidence type="ECO:0000256" key="4">
    <source>
        <dbReference type="ARBA" id="ARBA00023002"/>
    </source>
</evidence>
<evidence type="ECO:0000313" key="9">
    <source>
        <dbReference type="Proteomes" id="UP000236488"/>
    </source>
</evidence>
<dbReference type="InterPro" id="IPR036188">
    <property type="entry name" value="FAD/NAD-bd_sf"/>
</dbReference>
<comment type="caution">
    <text evidence="8">The sequence shown here is derived from an EMBL/GenBank/DDBJ whole genome shotgun (WGS) entry which is preliminary data.</text>
</comment>
<dbReference type="Proteomes" id="UP000789325">
    <property type="component" value="Unassembled WGS sequence"/>
</dbReference>
<dbReference type="InterPro" id="IPR003953">
    <property type="entry name" value="FAD-dep_OxRdtase_2_FAD-bd"/>
</dbReference>
<accession>A0A2K2U8E5</accession>
<evidence type="ECO:0000313" key="7">
    <source>
        <dbReference type="EMBL" id="HJH43352.1"/>
    </source>
</evidence>
<dbReference type="PANTHER" id="PTHR43400">
    <property type="entry name" value="FUMARATE REDUCTASE"/>
    <property type="match status" value="1"/>
</dbReference>